<comment type="similarity">
    <text evidence="2">Belongs to the IPK1 type 1 family.</text>
</comment>
<protein>
    <recommendedName>
        <fullName evidence="4 9">Inositol-pentakisphosphate 2-kinase</fullName>
        <ecNumber evidence="3 9">2.7.1.158</ecNumber>
    </recommendedName>
</protein>
<keyword evidence="6 9" id="KW-0547">Nucleotide-binding</keyword>
<dbReference type="EC" id="2.7.1.158" evidence="3 9"/>
<evidence type="ECO:0000256" key="2">
    <source>
        <dbReference type="ARBA" id="ARBA00008305"/>
    </source>
</evidence>
<evidence type="ECO:0000256" key="8">
    <source>
        <dbReference type="ARBA" id="ARBA00022840"/>
    </source>
</evidence>
<dbReference type="GO" id="GO:0005524">
    <property type="term" value="F:ATP binding"/>
    <property type="evidence" value="ECO:0007669"/>
    <property type="project" value="UniProtKB-KW"/>
</dbReference>
<dbReference type="EMBL" id="JAULSR010000002">
    <property type="protein sequence ID" value="KAK0630723.1"/>
    <property type="molecule type" value="Genomic_DNA"/>
</dbReference>
<evidence type="ECO:0000313" key="10">
    <source>
        <dbReference type="EMBL" id="KAK0630723.1"/>
    </source>
</evidence>
<dbReference type="Pfam" id="PF06090">
    <property type="entry name" value="Ins_P5_2-kin"/>
    <property type="match status" value="1"/>
</dbReference>
<comment type="catalytic activity">
    <reaction evidence="9">
        <text>1D-myo-inositol 1,3,4,5,6-pentakisphosphate + ATP = 1D-myo-inositol hexakisphosphate + ADP + H(+)</text>
        <dbReference type="Rhea" id="RHEA:20313"/>
        <dbReference type="ChEBI" id="CHEBI:15378"/>
        <dbReference type="ChEBI" id="CHEBI:30616"/>
        <dbReference type="ChEBI" id="CHEBI:57733"/>
        <dbReference type="ChEBI" id="CHEBI:58130"/>
        <dbReference type="ChEBI" id="CHEBI:456216"/>
        <dbReference type="EC" id="2.7.1.158"/>
    </reaction>
</comment>
<accession>A0AA39XB72</accession>
<dbReference type="Proteomes" id="UP001174934">
    <property type="component" value="Unassembled WGS sequence"/>
</dbReference>
<dbReference type="GO" id="GO:0032958">
    <property type="term" value="P:inositol phosphate biosynthetic process"/>
    <property type="evidence" value="ECO:0007669"/>
    <property type="project" value="TreeGrafter"/>
</dbReference>
<sequence>MASTIPKLADLLGKDYRFSFVGEGAANLVFEVHPQSAGAEETGTDTKSVLKGHLLRVPKAGTQAYKHEDLQHYWETSVRPLFEEDDLVQQHLVRLTNDIASHLNAALQGDEAGRREDFKGSQVADAEFGMLVEDMRKKNPDDLVLEFKPKWLAQSPNAPPAATRCRNCAREASRKIKATTVANTNTTNNTPPSSSMLCPFDFLECRHDQNALERVLGYLAGSSGSSTSSITQQHQHDRLAQWLRTNELLPRLRTAQLDNDSLGPLDADIDDPKFLLVMTLRDCTCFVRVPATASEPIEAKLADLDKKNGEAKLSYWQATERRLVDKGYYFGTERPYQITDCQLLRQGN</sequence>
<evidence type="ECO:0000256" key="9">
    <source>
        <dbReference type="RuleBase" id="RU364126"/>
    </source>
</evidence>
<dbReference type="GO" id="GO:0005634">
    <property type="term" value="C:nucleus"/>
    <property type="evidence" value="ECO:0007669"/>
    <property type="project" value="TreeGrafter"/>
</dbReference>
<keyword evidence="11" id="KW-1185">Reference proteome</keyword>
<comment type="domain">
    <text evidence="9">The EXKPK motif is conserved in inositol-pentakisphosphate 2-kinases of both family 1 and 2.</text>
</comment>
<keyword evidence="5 9" id="KW-0808">Transferase</keyword>
<dbReference type="AlphaFoldDB" id="A0AA39XB72"/>
<organism evidence="10 11">
    <name type="scientific">Bombardia bombarda</name>
    <dbReference type="NCBI Taxonomy" id="252184"/>
    <lineage>
        <taxon>Eukaryota</taxon>
        <taxon>Fungi</taxon>
        <taxon>Dikarya</taxon>
        <taxon>Ascomycota</taxon>
        <taxon>Pezizomycotina</taxon>
        <taxon>Sordariomycetes</taxon>
        <taxon>Sordariomycetidae</taxon>
        <taxon>Sordariales</taxon>
        <taxon>Lasiosphaeriaceae</taxon>
        <taxon>Bombardia</taxon>
    </lineage>
</organism>
<dbReference type="InterPro" id="IPR009286">
    <property type="entry name" value="Ins_P5_2-kin"/>
</dbReference>
<gene>
    <name evidence="10" type="ORF">B0T17DRAFT_616341</name>
</gene>
<evidence type="ECO:0000256" key="7">
    <source>
        <dbReference type="ARBA" id="ARBA00022777"/>
    </source>
</evidence>
<evidence type="ECO:0000256" key="6">
    <source>
        <dbReference type="ARBA" id="ARBA00022741"/>
    </source>
</evidence>
<dbReference type="PANTHER" id="PTHR14456:SF2">
    <property type="entry name" value="INOSITOL-PENTAKISPHOSPHATE 2-KINASE"/>
    <property type="match status" value="1"/>
</dbReference>
<evidence type="ECO:0000256" key="4">
    <source>
        <dbReference type="ARBA" id="ARBA00014846"/>
    </source>
</evidence>
<evidence type="ECO:0000256" key="1">
    <source>
        <dbReference type="ARBA" id="ARBA00003979"/>
    </source>
</evidence>
<name>A0AA39XB72_9PEZI</name>
<reference evidence="10" key="1">
    <citation type="submission" date="2023-06" db="EMBL/GenBank/DDBJ databases">
        <title>Genome-scale phylogeny and comparative genomics of the fungal order Sordariales.</title>
        <authorList>
            <consortium name="Lawrence Berkeley National Laboratory"/>
            <person name="Hensen N."/>
            <person name="Bonometti L."/>
            <person name="Westerberg I."/>
            <person name="Brannstrom I.O."/>
            <person name="Guillou S."/>
            <person name="Cros-Aarteil S."/>
            <person name="Calhoun S."/>
            <person name="Haridas S."/>
            <person name="Kuo A."/>
            <person name="Mondo S."/>
            <person name="Pangilinan J."/>
            <person name="Riley R."/>
            <person name="LaButti K."/>
            <person name="Andreopoulos B."/>
            <person name="Lipzen A."/>
            <person name="Chen C."/>
            <person name="Yanf M."/>
            <person name="Daum C."/>
            <person name="Ng V."/>
            <person name="Clum A."/>
            <person name="Steindorff A."/>
            <person name="Ohm R."/>
            <person name="Martin F."/>
            <person name="Silar P."/>
            <person name="Natvig D."/>
            <person name="Lalanne C."/>
            <person name="Gautier V."/>
            <person name="Ament-velasquez S.L."/>
            <person name="Kruys A."/>
            <person name="Hutchinson M.I."/>
            <person name="Powell A.J."/>
            <person name="Barry K."/>
            <person name="Miller A.N."/>
            <person name="Grigoriev I.V."/>
            <person name="Debuchy R."/>
            <person name="Gladieux P."/>
            <person name="Thoren M.H."/>
            <person name="Johannesson H."/>
        </authorList>
    </citation>
    <scope>NUCLEOTIDE SEQUENCE</scope>
    <source>
        <strain evidence="10">SMH3391-2</strain>
    </source>
</reference>
<comment type="function">
    <text evidence="1">Has kinase activity and phosphorylates inositol-1,3,4,5,6-pentakisphosphate (Ins(1,3,4,5,6)P5) to produce 1,2,3,4,5,6-hexakisphosphate (InsP6), also known as phytate.</text>
</comment>
<keyword evidence="8 9" id="KW-0067">ATP-binding</keyword>
<keyword evidence="7 9" id="KW-0418">Kinase</keyword>
<dbReference type="PANTHER" id="PTHR14456">
    <property type="entry name" value="INOSITOL POLYPHOSPHATE KINASE 1"/>
    <property type="match status" value="1"/>
</dbReference>
<comment type="function">
    <text evidence="9">Phosphorylates Ins(1,3,4,5,6)P5 at position 2 to form Ins(1,2,3,4,5,6)P6 (InsP6 or phytate).</text>
</comment>
<dbReference type="GO" id="GO:0035299">
    <property type="term" value="F:inositol-1,3,4,5,6-pentakisphosphate 2-kinase activity"/>
    <property type="evidence" value="ECO:0007669"/>
    <property type="project" value="UniProtKB-EC"/>
</dbReference>
<evidence type="ECO:0000256" key="3">
    <source>
        <dbReference type="ARBA" id="ARBA00012023"/>
    </source>
</evidence>
<proteinExistence type="inferred from homology"/>
<comment type="caution">
    <text evidence="10">The sequence shown here is derived from an EMBL/GenBank/DDBJ whole genome shotgun (WGS) entry which is preliminary data.</text>
</comment>
<evidence type="ECO:0000313" key="11">
    <source>
        <dbReference type="Proteomes" id="UP001174934"/>
    </source>
</evidence>
<evidence type="ECO:0000256" key="5">
    <source>
        <dbReference type="ARBA" id="ARBA00022679"/>
    </source>
</evidence>